<protein>
    <submittedName>
        <fullName evidence="1">Uncharacterized protein</fullName>
    </submittedName>
</protein>
<name>A0A9X2EFB8_9NOCA</name>
<proteinExistence type="predicted"/>
<evidence type="ECO:0000313" key="1">
    <source>
        <dbReference type="EMBL" id="MCM6777151.1"/>
    </source>
</evidence>
<comment type="caution">
    <text evidence="1">The sequence shown here is derived from an EMBL/GenBank/DDBJ whole genome shotgun (WGS) entry which is preliminary data.</text>
</comment>
<dbReference type="Proteomes" id="UP001139157">
    <property type="component" value="Unassembled WGS sequence"/>
</dbReference>
<dbReference type="RefSeq" id="WP_251915957.1">
    <property type="nucleotide sequence ID" value="NZ_JAMRXG010000013.1"/>
</dbReference>
<gene>
    <name evidence="1" type="ORF">NDR86_27045</name>
</gene>
<reference evidence="1" key="1">
    <citation type="submission" date="2022-06" db="EMBL/GenBank/DDBJ databases">
        <title>Novel species in genus nocardia.</title>
        <authorList>
            <person name="Li F."/>
        </authorList>
    </citation>
    <scope>NUCLEOTIDE SEQUENCE</scope>
    <source>
        <strain evidence="1">CDC141</strain>
    </source>
</reference>
<sequence>MQYWATETTAHTGPITYDQVDDLIDSFGQWVCISHDDDTGRTTASTPVHAISMADAVERAQRLMHDALHSAAISGSITNVCVRTRADLLTDLRACGDMPDWTEEMFAEGTELANEILTHRVFSGPAFILEANEPDALLGRVPGAPRTDALDG</sequence>
<keyword evidence="2" id="KW-1185">Reference proteome</keyword>
<dbReference type="EMBL" id="JAMRXG010000013">
    <property type="protein sequence ID" value="MCM6777151.1"/>
    <property type="molecule type" value="Genomic_DNA"/>
</dbReference>
<accession>A0A9X2EFB8</accession>
<dbReference type="AlphaFoldDB" id="A0A9X2EFB8"/>
<evidence type="ECO:0000313" key="2">
    <source>
        <dbReference type="Proteomes" id="UP001139157"/>
    </source>
</evidence>
<organism evidence="1 2">
    <name type="scientific">Nocardia pulmonis</name>
    <dbReference type="NCBI Taxonomy" id="2951408"/>
    <lineage>
        <taxon>Bacteria</taxon>
        <taxon>Bacillati</taxon>
        <taxon>Actinomycetota</taxon>
        <taxon>Actinomycetes</taxon>
        <taxon>Mycobacteriales</taxon>
        <taxon>Nocardiaceae</taxon>
        <taxon>Nocardia</taxon>
    </lineage>
</organism>